<name>A0A4R2QWZ7_9PSEU</name>
<protein>
    <recommendedName>
        <fullName evidence="4">Carbon monoxide dehydrogenase subunit G</fullName>
    </recommendedName>
</protein>
<proteinExistence type="predicted"/>
<dbReference type="EMBL" id="SLXQ01000004">
    <property type="protein sequence ID" value="TCP53488.1"/>
    <property type="molecule type" value="Genomic_DNA"/>
</dbReference>
<dbReference type="InterPro" id="IPR010419">
    <property type="entry name" value="CO_DH_gsu"/>
</dbReference>
<dbReference type="AlphaFoldDB" id="A0A4R2QWZ7"/>
<reference evidence="2 3" key="1">
    <citation type="submission" date="2019-03" db="EMBL/GenBank/DDBJ databases">
        <title>Genomic Encyclopedia of Type Strains, Phase IV (KMG-IV): sequencing the most valuable type-strain genomes for metagenomic binning, comparative biology and taxonomic classification.</title>
        <authorList>
            <person name="Goeker M."/>
        </authorList>
    </citation>
    <scope>NUCLEOTIDE SEQUENCE [LARGE SCALE GENOMIC DNA]</scope>
    <source>
        <strain evidence="2 3">DSM 45765</strain>
    </source>
</reference>
<dbReference type="Proteomes" id="UP000294911">
    <property type="component" value="Unassembled WGS sequence"/>
</dbReference>
<evidence type="ECO:0000313" key="2">
    <source>
        <dbReference type="EMBL" id="TCP53488.1"/>
    </source>
</evidence>
<organism evidence="2 3">
    <name type="scientific">Tamaricihabitans halophyticus</name>
    <dbReference type="NCBI Taxonomy" id="1262583"/>
    <lineage>
        <taxon>Bacteria</taxon>
        <taxon>Bacillati</taxon>
        <taxon>Actinomycetota</taxon>
        <taxon>Actinomycetes</taxon>
        <taxon>Pseudonocardiales</taxon>
        <taxon>Pseudonocardiaceae</taxon>
        <taxon>Tamaricihabitans</taxon>
    </lineage>
</organism>
<evidence type="ECO:0000313" key="3">
    <source>
        <dbReference type="Proteomes" id="UP000294911"/>
    </source>
</evidence>
<dbReference type="PANTHER" id="PTHR38588">
    <property type="entry name" value="BLL0334 PROTEIN"/>
    <property type="match status" value="1"/>
</dbReference>
<dbReference type="Pfam" id="PF06240">
    <property type="entry name" value="COXG"/>
    <property type="match status" value="1"/>
</dbReference>
<keyword evidence="3" id="KW-1185">Reference proteome</keyword>
<comment type="caution">
    <text evidence="2">The sequence shown here is derived from an EMBL/GenBank/DDBJ whole genome shotgun (WGS) entry which is preliminary data.</text>
</comment>
<dbReference type="PANTHER" id="PTHR38588:SF1">
    <property type="entry name" value="BLL0334 PROTEIN"/>
    <property type="match status" value="1"/>
</dbReference>
<feature type="region of interest" description="Disordered" evidence="1">
    <location>
        <begin position="145"/>
        <end position="171"/>
    </location>
</feature>
<dbReference type="OrthoDB" id="9808623at2"/>
<dbReference type="RefSeq" id="WP_132877217.1">
    <property type="nucleotide sequence ID" value="NZ_SLXQ01000004.1"/>
</dbReference>
<accession>A0A4R2QWZ7</accession>
<evidence type="ECO:0000256" key="1">
    <source>
        <dbReference type="SAM" id="MobiDB-lite"/>
    </source>
</evidence>
<sequence length="202" mass="21735">MRINQTAWVSASRTEVWTMLGDIPRVASCLPGAELTETVDASTYRGTVQLAVGPLRMSYLGTATVMERDDATRTMVVRAEGRDRRGGGSAAADLTIRLAEDAPTRIDIASEVRLTGRMAALGRGVSDVATKLFEEFATRLGAELAPPTDRPAKVRDNESAPESQLAPAPAGENSLRLGQVVRTVLRERLARLLISLGEKVHP</sequence>
<evidence type="ECO:0008006" key="4">
    <source>
        <dbReference type="Google" id="ProtNLM"/>
    </source>
</evidence>
<dbReference type="Gene3D" id="3.30.530.20">
    <property type="match status" value="1"/>
</dbReference>
<gene>
    <name evidence="2" type="ORF">EV191_10455</name>
</gene>
<dbReference type="CDD" id="cd07823">
    <property type="entry name" value="SRPBCC_5"/>
    <property type="match status" value="1"/>
</dbReference>
<dbReference type="InterPro" id="IPR023393">
    <property type="entry name" value="START-like_dom_sf"/>
</dbReference>
<dbReference type="SUPFAM" id="SSF55961">
    <property type="entry name" value="Bet v1-like"/>
    <property type="match status" value="1"/>
</dbReference>